<protein>
    <submittedName>
        <fullName evidence="2">Uncharacterized protein</fullName>
    </submittedName>
</protein>
<dbReference type="GeneID" id="57876186"/>
<dbReference type="AlphaFoldDB" id="D2UCZ5"/>
<dbReference type="eggNOG" id="ENOG5030MZ2">
    <property type="taxonomic scope" value="Bacteria"/>
</dbReference>
<dbReference type="EMBL" id="FP565176">
    <property type="protein sequence ID" value="CBA15382.1"/>
    <property type="molecule type" value="Genomic_DNA"/>
</dbReference>
<dbReference type="RefSeq" id="WP_012915392.1">
    <property type="nucleotide sequence ID" value="NC_013722.1"/>
</dbReference>
<sequence length="112" mass="12437">MAVTYSISLPDPSRARGSHPSLSFTAHGADAFAEQLQTALRDPGWCERWRALQPDPDEADPALSITDPDARVIGKQNDLRIDLSVTTSIPGDILRQRMRLLAGSFWELHDVR</sequence>
<evidence type="ECO:0000313" key="2">
    <source>
        <dbReference type="EMBL" id="CBA15382.1"/>
    </source>
</evidence>
<organism evidence="2 3">
    <name type="scientific">Xanthomonas albilineans (strain GPE PC73 / CFBP 7063)</name>
    <dbReference type="NCBI Taxonomy" id="380358"/>
    <lineage>
        <taxon>Bacteria</taxon>
        <taxon>Pseudomonadati</taxon>
        <taxon>Pseudomonadota</taxon>
        <taxon>Gammaproteobacteria</taxon>
        <taxon>Lysobacterales</taxon>
        <taxon>Lysobacteraceae</taxon>
        <taxon>Xanthomonas</taxon>
    </lineage>
</organism>
<evidence type="ECO:0000313" key="3">
    <source>
        <dbReference type="Proteomes" id="UP000001890"/>
    </source>
</evidence>
<dbReference type="PATRIC" id="fig|29447.3.peg.862"/>
<proteinExistence type="predicted"/>
<gene>
    <name evidence="2" type="ordered locus">XALc_0864</name>
</gene>
<reference evidence="2 3" key="1">
    <citation type="journal article" date="2009" name="BMC Genomics">
        <title>The complete genome sequence of Xanthomonas albilineans provides new insights into the reductive genome evolution of the xylem-limited Xanthomonadaceae.</title>
        <authorList>
            <person name="Pieretti I."/>
            <person name="Royer M."/>
            <person name="Barbe V."/>
            <person name="Carrere S."/>
            <person name="Koebnik R."/>
            <person name="Cociancich S."/>
            <person name="Couloux A."/>
            <person name="Darrasse A."/>
            <person name="Gouzy J."/>
            <person name="Jacques M.A."/>
            <person name="Lauber E."/>
            <person name="Manceau C."/>
            <person name="Mangenot S."/>
            <person name="Poussier S."/>
            <person name="Segurens B."/>
            <person name="Szurek B."/>
            <person name="Verdier V."/>
            <person name="Arlat M."/>
            <person name="Rott P."/>
        </authorList>
    </citation>
    <scope>NUCLEOTIDE SEQUENCE [LARGE SCALE GENOMIC DNA]</scope>
    <source>
        <strain evidence="3">GPE PC73 / CFBP 7063</strain>
    </source>
</reference>
<dbReference type="OrthoDB" id="5985451at2"/>
<dbReference type="KEGG" id="xal:XALC_0864"/>
<dbReference type="Proteomes" id="UP000001890">
    <property type="component" value="Chromosome"/>
</dbReference>
<name>D2UCZ5_XANAP</name>
<feature type="region of interest" description="Disordered" evidence="1">
    <location>
        <begin position="1"/>
        <end position="20"/>
    </location>
</feature>
<keyword evidence="3" id="KW-1185">Reference proteome</keyword>
<accession>D2UCZ5</accession>
<evidence type="ECO:0000256" key="1">
    <source>
        <dbReference type="SAM" id="MobiDB-lite"/>
    </source>
</evidence>